<keyword evidence="3 8" id="KW-0238">DNA-binding</keyword>
<dbReference type="PROSITE" id="PS50110">
    <property type="entry name" value="RESPONSE_REGULATORY"/>
    <property type="match status" value="1"/>
</dbReference>
<comment type="caution">
    <text evidence="8">The sequence shown here is derived from an EMBL/GenBank/DDBJ whole genome shotgun (WGS) entry which is preliminary data.</text>
</comment>
<feature type="modified residue" description="4-aspartylphosphate" evidence="5">
    <location>
        <position position="59"/>
    </location>
</feature>
<dbReference type="PANTHER" id="PTHR43214">
    <property type="entry name" value="TWO-COMPONENT RESPONSE REGULATOR"/>
    <property type="match status" value="1"/>
</dbReference>
<dbReference type="SMART" id="SM00448">
    <property type="entry name" value="REC"/>
    <property type="match status" value="1"/>
</dbReference>
<dbReference type="AlphaFoldDB" id="A0A6V8KV00"/>
<dbReference type="Gene3D" id="3.40.50.2300">
    <property type="match status" value="1"/>
</dbReference>
<dbReference type="SUPFAM" id="SSF46894">
    <property type="entry name" value="C-terminal effector domain of the bipartite response regulators"/>
    <property type="match status" value="1"/>
</dbReference>
<proteinExistence type="predicted"/>
<keyword evidence="2" id="KW-0805">Transcription regulation</keyword>
<keyword evidence="4" id="KW-0804">Transcription</keyword>
<evidence type="ECO:0000313" key="9">
    <source>
        <dbReference type="Proteomes" id="UP000482960"/>
    </source>
</evidence>
<dbReference type="Pfam" id="PF00072">
    <property type="entry name" value="Response_reg"/>
    <property type="match status" value="1"/>
</dbReference>
<dbReference type="InterPro" id="IPR016032">
    <property type="entry name" value="Sig_transdc_resp-reg_C-effctor"/>
</dbReference>
<dbReference type="InterPro" id="IPR058245">
    <property type="entry name" value="NreC/VraR/RcsB-like_REC"/>
</dbReference>
<dbReference type="CDD" id="cd17535">
    <property type="entry name" value="REC_NarL-like"/>
    <property type="match status" value="1"/>
</dbReference>
<dbReference type="RefSeq" id="WP_173073100.1">
    <property type="nucleotide sequence ID" value="NZ_BAABJB010000030.1"/>
</dbReference>
<organism evidence="8 9">
    <name type="scientific">Phytohabitans rumicis</name>
    <dbReference type="NCBI Taxonomy" id="1076125"/>
    <lineage>
        <taxon>Bacteria</taxon>
        <taxon>Bacillati</taxon>
        <taxon>Actinomycetota</taxon>
        <taxon>Actinomycetes</taxon>
        <taxon>Micromonosporales</taxon>
        <taxon>Micromonosporaceae</taxon>
    </lineage>
</organism>
<dbReference type="InterPro" id="IPR000792">
    <property type="entry name" value="Tscrpt_reg_LuxR_C"/>
</dbReference>
<reference evidence="8 9" key="1">
    <citation type="submission" date="2020-03" db="EMBL/GenBank/DDBJ databases">
        <title>Whole genome shotgun sequence of Phytohabitans rumicis NBRC 108638.</title>
        <authorList>
            <person name="Komaki H."/>
            <person name="Tamura T."/>
        </authorList>
    </citation>
    <scope>NUCLEOTIDE SEQUENCE [LARGE SCALE GENOMIC DNA]</scope>
    <source>
        <strain evidence="8 9">NBRC 108638</strain>
    </source>
</reference>
<dbReference type="GO" id="GO:0000160">
    <property type="term" value="P:phosphorelay signal transduction system"/>
    <property type="evidence" value="ECO:0007669"/>
    <property type="project" value="InterPro"/>
</dbReference>
<dbReference type="InterPro" id="IPR039420">
    <property type="entry name" value="WalR-like"/>
</dbReference>
<protein>
    <submittedName>
        <fullName evidence="8">DNA-binding response regulator</fullName>
    </submittedName>
</protein>
<evidence type="ECO:0000313" key="8">
    <source>
        <dbReference type="EMBL" id="GFJ86548.1"/>
    </source>
</evidence>
<dbReference type="SUPFAM" id="SSF52172">
    <property type="entry name" value="CheY-like"/>
    <property type="match status" value="1"/>
</dbReference>
<dbReference type="InterPro" id="IPR001789">
    <property type="entry name" value="Sig_transdc_resp-reg_receiver"/>
</dbReference>
<feature type="domain" description="HTH luxR-type" evidence="6">
    <location>
        <begin position="153"/>
        <end position="218"/>
    </location>
</feature>
<dbReference type="PROSITE" id="PS50043">
    <property type="entry name" value="HTH_LUXR_2"/>
    <property type="match status" value="1"/>
</dbReference>
<dbReference type="GO" id="GO:0003677">
    <property type="term" value="F:DNA binding"/>
    <property type="evidence" value="ECO:0007669"/>
    <property type="project" value="UniProtKB-KW"/>
</dbReference>
<dbReference type="PRINTS" id="PR00038">
    <property type="entry name" value="HTHLUXR"/>
</dbReference>
<reference evidence="8 9" key="2">
    <citation type="submission" date="2020-03" db="EMBL/GenBank/DDBJ databases">
        <authorList>
            <person name="Ichikawa N."/>
            <person name="Kimura A."/>
            <person name="Kitahashi Y."/>
            <person name="Uohara A."/>
        </authorList>
    </citation>
    <scope>NUCLEOTIDE SEQUENCE [LARGE SCALE GENOMIC DNA]</scope>
    <source>
        <strain evidence="8 9">NBRC 108638</strain>
    </source>
</reference>
<dbReference type="EMBL" id="BLPG01000001">
    <property type="protein sequence ID" value="GFJ86548.1"/>
    <property type="molecule type" value="Genomic_DNA"/>
</dbReference>
<keyword evidence="1 5" id="KW-0597">Phosphoprotein</keyword>
<name>A0A6V8KV00_9ACTN</name>
<evidence type="ECO:0000256" key="1">
    <source>
        <dbReference type="ARBA" id="ARBA00022553"/>
    </source>
</evidence>
<evidence type="ECO:0000256" key="2">
    <source>
        <dbReference type="ARBA" id="ARBA00023015"/>
    </source>
</evidence>
<evidence type="ECO:0000259" key="7">
    <source>
        <dbReference type="PROSITE" id="PS50110"/>
    </source>
</evidence>
<gene>
    <name evidence="8" type="ORF">Prum_001900</name>
</gene>
<dbReference type="Pfam" id="PF00196">
    <property type="entry name" value="GerE"/>
    <property type="match status" value="1"/>
</dbReference>
<evidence type="ECO:0000256" key="3">
    <source>
        <dbReference type="ARBA" id="ARBA00023125"/>
    </source>
</evidence>
<feature type="domain" description="Response regulatory" evidence="7">
    <location>
        <begin position="8"/>
        <end position="125"/>
    </location>
</feature>
<evidence type="ECO:0000259" key="6">
    <source>
        <dbReference type="PROSITE" id="PS50043"/>
    </source>
</evidence>
<dbReference type="Proteomes" id="UP000482960">
    <property type="component" value="Unassembled WGS sequence"/>
</dbReference>
<dbReference type="GO" id="GO:0006355">
    <property type="term" value="P:regulation of DNA-templated transcription"/>
    <property type="evidence" value="ECO:0007669"/>
    <property type="project" value="InterPro"/>
</dbReference>
<dbReference type="PROSITE" id="PS00622">
    <property type="entry name" value="HTH_LUXR_1"/>
    <property type="match status" value="1"/>
</dbReference>
<keyword evidence="9" id="KW-1185">Reference proteome</keyword>
<evidence type="ECO:0000256" key="4">
    <source>
        <dbReference type="ARBA" id="ARBA00023163"/>
    </source>
</evidence>
<dbReference type="InterPro" id="IPR011006">
    <property type="entry name" value="CheY-like_superfamily"/>
</dbReference>
<dbReference type="PANTHER" id="PTHR43214:SF24">
    <property type="entry name" value="TRANSCRIPTIONAL REGULATORY PROTEIN NARL-RELATED"/>
    <property type="match status" value="1"/>
</dbReference>
<evidence type="ECO:0000256" key="5">
    <source>
        <dbReference type="PROSITE-ProRule" id="PRU00169"/>
    </source>
</evidence>
<dbReference type="SMART" id="SM00421">
    <property type="entry name" value="HTH_LUXR"/>
    <property type="match status" value="1"/>
</dbReference>
<dbReference type="CDD" id="cd06170">
    <property type="entry name" value="LuxR_C_like"/>
    <property type="match status" value="1"/>
</dbReference>
<accession>A0A6V8KV00</accession>
<sequence length="229" mass="24958">MNAPRGITVVVADDQALVRGGFTMILRTHPDIEVVAEAGTGIEAIEAAHRHHPDVILMDIRMPELDGLQATERILRDADWPVRILILTTFDPDEYVYQALRAGASGFVLKDIPPQQLATAVRTIADGGALIAPSITRRLISRFAERPTVNTAVADRLHRLTDRERDIVTAVARGATNTEIAQQLYIGPATVKSHVSSILTKLGLRDRAQIVVFAYESALVEPGAHDIGH</sequence>